<dbReference type="CDD" id="cd05254">
    <property type="entry name" value="dTDP_HR_like_SDR_e"/>
    <property type="match status" value="1"/>
</dbReference>
<dbReference type="PANTHER" id="PTHR10491">
    <property type="entry name" value="DTDP-4-DEHYDRORHAMNOSE REDUCTASE"/>
    <property type="match status" value="1"/>
</dbReference>
<dbReference type="NCBIfam" id="TIGR01214">
    <property type="entry name" value="rmlD"/>
    <property type="match status" value="1"/>
</dbReference>
<name>A0A238H7S6_9BURK</name>
<dbReference type="GO" id="GO:0005829">
    <property type="term" value="C:cytosol"/>
    <property type="evidence" value="ECO:0007669"/>
    <property type="project" value="TreeGrafter"/>
</dbReference>
<evidence type="ECO:0000313" key="9">
    <source>
        <dbReference type="Proteomes" id="UP000198460"/>
    </source>
</evidence>
<comment type="similarity">
    <text evidence="2 6">Belongs to the dTDP-4-dehydrorhamnose reductase family.</text>
</comment>
<dbReference type="GO" id="GO:0019305">
    <property type="term" value="P:dTDP-rhamnose biosynthetic process"/>
    <property type="evidence" value="ECO:0007669"/>
    <property type="project" value="UniProtKB-UniPathway"/>
</dbReference>
<comment type="function">
    <text evidence="6">Catalyzes the reduction of dTDP-6-deoxy-L-lyxo-4-hexulose to yield dTDP-L-rhamnose.</text>
</comment>
<dbReference type="UniPathway" id="UPA00124"/>
<evidence type="ECO:0000256" key="6">
    <source>
        <dbReference type="RuleBase" id="RU364082"/>
    </source>
</evidence>
<dbReference type="InterPro" id="IPR036291">
    <property type="entry name" value="NAD(P)-bd_dom_sf"/>
</dbReference>
<dbReference type="SUPFAM" id="SSF51735">
    <property type="entry name" value="NAD(P)-binding Rossmann-fold domains"/>
    <property type="match status" value="1"/>
</dbReference>
<dbReference type="Pfam" id="PF04321">
    <property type="entry name" value="RmlD_sub_bind"/>
    <property type="match status" value="1"/>
</dbReference>
<keyword evidence="6 8" id="KW-0560">Oxidoreductase</keyword>
<evidence type="ECO:0000313" key="8">
    <source>
        <dbReference type="EMBL" id="SMG01318.1"/>
    </source>
</evidence>
<feature type="domain" description="RmlD-like substrate binding" evidence="7">
    <location>
        <begin position="14"/>
        <end position="304"/>
    </location>
</feature>
<evidence type="ECO:0000256" key="4">
    <source>
        <dbReference type="ARBA" id="ARBA00017099"/>
    </source>
</evidence>
<evidence type="ECO:0000256" key="3">
    <source>
        <dbReference type="ARBA" id="ARBA00012929"/>
    </source>
</evidence>
<dbReference type="PANTHER" id="PTHR10491:SF4">
    <property type="entry name" value="METHIONINE ADENOSYLTRANSFERASE 2 SUBUNIT BETA"/>
    <property type="match status" value="1"/>
</dbReference>
<dbReference type="Proteomes" id="UP000198460">
    <property type="component" value="Unassembled WGS sequence"/>
</dbReference>
<comment type="cofactor">
    <cofactor evidence="6">
        <name>Mg(2+)</name>
        <dbReference type="ChEBI" id="CHEBI:18420"/>
    </cofactor>
    <text evidence="6">Binds 1 Mg(2+) ion per monomer.</text>
</comment>
<dbReference type="InterPro" id="IPR029903">
    <property type="entry name" value="RmlD-like-bd"/>
</dbReference>
<dbReference type="Gene3D" id="3.40.50.720">
    <property type="entry name" value="NAD(P)-binding Rossmann-like Domain"/>
    <property type="match status" value="1"/>
</dbReference>
<evidence type="ECO:0000256" key="2">
    <source>
        <dbReference type="ARBA" id="ARBA00010944"/>
    </source>
</evidence>
<comment type="pathway">
    <text evidence="1 6">Carbohydrate biosynthesis; dTDP-L-rhamnose biosynthesis.</text>
</comment>
<accession>A0A238H7S6</accession>
<evidence type="ECO:0000259" key="7">
    <source>
        <dbReference type="Pfam" id="PF04321"/>
    </source>
</evidence>
<dbReference type="EMBL" id="FXAN01000072">
    <property type="protein sequence ID" value="SMG01318.1"/>
    <property type="molecule type" value="Genomic_DNA"/>
</dbReference>
<sequence>MSETIARDASGERTIVVTGVHGQVGFELLRSLQGLGRVVGMSRDALDLSRPDAIRSCIRSLRPAVIVNAAAYTAVDRAEQDVDSARMINAEAPAVLAEEARRSGALLIHYSTDYVFDGALARPYIEDDATVPLNIYGVTKRDGELAIVAAGCAHLIFRTSWVYGRRGGNFLTTMLRLSNERDELRIVADQVGAPTWSATIATLTAHVLSQGVASQVGLSAWGAELSGIYHMSAAGSTSWAGFAEHIFAVAAPARVPAIVPIPAIEYPTLAKRPANSRLDTSKLQRAFSLTPPQWDDALALCVASM</sequence>
<gene>
    <name evidence="8" type="ORF">BSIN_0534</name>
</gene>
<protein>
    <recommendedName>
        <fullName evidence="4 6">dTDP-4-dehydrorhamnose reductase</fullName>
        <ecNumber evidence="3 6">1.1.1.133</ecNumber>
    </recommendedName>
</protein>
<dbReference type="EC" id="1.1.1.133" evidence="3 6"/>
<comment type="catalytic activity">
    <reaction evidence="5 6">
        <text>dTDP-beta-L-rhamnose + NADP(+) = dTDP-4-dehydro-beta-L-rhamnose + NADPH + H(+)</text>
        <dbReference type="Rhea" id="RHEA:21796"/>
        <dbReference type="ChEBI" id="CHEBI:15378"/>
        <dbReference type="ChEBI" id="CHEBI:57510"/>
        <dbReference type="ChEBI" id="CHEBI:57783"/>
        <dbReference type="ChEBI" id="CHEBI:58349"/>
        <dbReference type="ChEBI" id="CHEBI:62830"/>
        <dbReference type="EC" id="1.1.1.133"/>
    </reaction>
</comment>
<dbReference type="InterPro" id="IPR005913">
    <property type="entry name" value="dTDP_dehydrorham_reduct"/>
</dbReference>
<proteinExistence type="inferred from homology"/>
<dbReference type="Gene3D" id="3.90.25.10">
    <property type="entry name" value="UDP-galactose 4-epimerase, domain 1"/>
    <property type="match status" value="1"/>
</dbReference>
<reference evidence="8 9" key="1">
    <citation type="submission" date="2017-04" db="EMBL/GenBank/DDBJ databases">
        <authorList>
            <person name="Afonso C.L."/>
            <person name="Miller P.J."/>
            <person name="Scott M.A."/>
            <person name="Spackman E."/>
            <person name="Goraichik I."/>
            <person name="Dimitrov K.M."/>
            <person name="Suarez D.L."/>
            <person name="Swayne D.E."/>
        </authorList>
    </citation>
    <scope>NUCLEOTIDE SEQUENCE [LARGE SCALE GENOMIC DNA]</scope>
    <source>
        <strain evidence="8">LMG 28154</strain>
    </source>
</reference>
<organism evidence="8 9">
    <name type="scientific">Burkholderia singularis</name>
    <dbReference type="NCBI Taxonomy" id="1503053"/>
    <lineage>
        <taxon>Bacteria</taxon>
        <taxon>Pseudomonadati</taxon>
        <taxon>Pseudomonadota</taxon>
        <taxon>Betaproteobacteria</taxon>
        <taxon>Burkholderiales</taxon>
        <taxon>Burkholderiaceae</taxon>
        <taxon>Burkholderia</taxon>
        <taxon>pseudomallei group</taxon>
    </lineage>
</organism>
<evidence type="ECO:0000256" key="1">
    <source>
        <dbReference type="ARBA" id="ARBA00004781"/>
    </source>
</evidence>
<dbReference type="AlphaFoldDB" id="A0A238H7S6"/>
<evidence type="ECO:0000256" key="5">
    <source>
        <dbReference type="ARBA" id="ARBA00048200"/>
    </source>
</evidence>
<dbReference type="GO" id="GO:0008831">
    <property type="term" value="F:dTDP-4-dehydrorhamnose reductase activity"/>
    <property type="evidence" value="ECO:0007669"/>
    <property type="project" value="UniProtKB-EC"/>
</dbReference>
<dbReference type="RefSeq" id="WP_089341225.1">
    <property type="nucleotide sequence ID" value="NZ_FXAN01000072.1"/>
</dbReference>
<keyword evidence="6" id="KW-0521">NADP</keyword>